<dbReference type="AlphaFoldDB" id="A0A7N2L004"/>
<dbReference type="OMA" id="GRRILCC"/>
<dbReference type="EnsemblPlants" id="QL02p073997:mrna">
    <property type="protein sequence ID" value="QL02p073997:mrna"/>
    <property type="gene ID" value="QL02p073997"/>
</dbReference>
<reference evidence="1" key="2">
    <citation type="submission" date="2021-01" db="UniProtKB">
        <authorList>
            <consortium name="EnsemblPlants"/>
        </authorList>
    </citation>
    <scope>IDENTIFICATION</scope>
</reference>
<dbReference type="InParanoid" id="A0A7N2L004"/>
<dbReference type="PANTHER" id="PTHR33116">
    <property type="entry name" value="REVERSE TRANSCRIPTASE ZINC-BINDING DOMAIN-CONTAINING PROTEIN-RELATED-RELATED"/>
    <property type="match status" value="1"/>
</dbReference>
<proteinExistence type="predicted"/>
<evidence type="ECO:0000313" key="1">
    <source>
        <dbReference type="EnsemblPlants" id="QL02p073997:mrna"/>
    </source>
</evidence>
<organism evidence="1 2">
    <name type="scientific">Quercus lobata</name>
    <name type="common">Valley oak</name>
    <dbReference type="NCBI Taxonomy" id="97700"/>
    <lineage>
        <taxon>Eukaryota</taxon>
        <taxon>Viridiplantae</taxon>
        <taxon>Streptophyta</taxon>
        <taxon>Embryophyta</taxon>
        <taxon>Tracheophyta</taxon>
        <taxon>Spermatophyta</taxon>
        <taxon>Magnoliopsida</taxon>
        <taxon>eudicotyledons</taxon>
        <taxon>Gunneridae</taxon>
        <taxon>Pentapetalae</taxon>
        <taxon>rosids</taxon>
        <taxon>fabids</taxon>
        <taxon>Fagales</taxon>
        <taxon>Fagaceae</taxon>
        <taxon>Quercus</taxon>
    </lineage>
</organism>
<evidence type="ECO:0000313" key="2">
    <source>
        <dbReference type="Proteomes" id="UP000594261"/>
    </source>
</evidence>
<keyword evidence="2" id="KW-1185">Reference proteome</keyword>
<dbReference type="Gramene" id="QL02p073997:mrna">
    <property type="protein sequence ID" value="QL02p073997:mrna"/>
    <property type="gene ID" value="QL02p073997"/>
</dbReference>
<accession>A0A7N2L004</accession>
<evidence type="ECO:0008006" key="3">
    <source>
        <dbReference type="Google" id="ProtNLM"/>
    </source>
</evidence>
<name>A0A7N2L004_QUELO</name>
<reference evidence="2" key="1">
    <citation type="journal article" date="2016" name="G3 (Bethesda)">
        <title>First Draft Assembly and Annotation of the Genome of a California Endemic Oak Quercus lobata Nee (Fagaceae).</title>
        <authorList>
            <person name="Sork V.L."/>
            <person name="Fitz-Gibbon S.T."/>
            <person name="Puiu D."/>
            <person name="Crepeau M."/>
            <person name="Gugger P.F."/>
            <person name="Sherman R."/>
            <person name="Stevens K."/>
            <person name="Langley C.H."/>
            <person name="Pellegrini M."/>
            <person name="Salzberg S.L."/>
        </authorList>
    </citation>
    <scope>NUCLEOTIDE SEQUENCE [LARGE SCALE GENOMIC DNA]</scope>
    <source>
        <strain evidence="2">cv. SW786</strain>
    </source>
</reference>
<dbReference type="Proteomes" id="UP000594261">
    <property type="component" value="Chromosome 2"/>
</dbReference>
<sequence>MSWDKLCMPKVDGGMGFKQLKPFNLALLAKQWWRLQMGQNSLVYHVFKAKYFPNCDFVEASLGANPSYGWKDKWLPSSSTYKVVSPRLNSPLDLRVSELIDMENRCWNIHLLQQLFLPFEVEEISSIPLSNSLPFDKLIWTGTSNGLFIVRSAYKLAMESYGNSGGASSSNDSNLTLFLEEIMCSCFGGNDCLEDVGNRNEIRNGGKRLGELDLCHDASLWLLQFQEANEATAATVPVQSESVLQHSWLPPSNQLYKVNVDGAVFKERKESGVGVIIRDVNGLVVAAM</sequence>
<protein>
    <recommendedName>
        <fullName evidence="3">RNase H type-1 domain-containing protein</fullName>
    </recommendedName>
</protein>
<dbReference type="PANTHER" id="PTHR33116:SF86">
    <property type="entry name" value="REVERSE TRANSCRIPTASE DOMAIN-CONTAINING PROTEIN"/>
    <property type="match status" value="1"/>
</dbReference>